<sequence length="777" mass="85313">MGSSKAGGYAEIPKYHLSAHLGVCVYRQGTEVLRVMVGDKVARRQRISSNTRLDIDRPNLFGGIKKEGGVSGLVEVLLGAADQVMPEHLARRLGLTSATCPGFRGIVSLFFTGRANSAEDLEAQEGYWVEREVGSEGNIVREFVQPPAPMEGETLGFYWGSNNPYFKQPAVRVRAIPIGLNPSIAMIRLPDDSKGRQQYGANPAHMIFECLINREWGKGGSLGQFNIASYERTAQTLYDEGFGLAMLWKRQSKIEDFINEVIDHIQAVHYEDPETGKMTLDLLRNDYDPENLPLIDPSNADMLSFDRKAWGEIVNEVTVTWTNPETEKEETVTAQDLAAIAAQGGVNSTSPNYHGVRSQALAQKLAQRDLAAQSYPIAICEMEVILGNWKLRPGSVVRLTWPERGLSEVLMRVGDVTRGSSMSKKVRVKMQEDIFGRSRSEYNEPEPSLWQDTTVDPGNVTTLKIGTAPMFLAHLALDRADPADVQYPSAVAVVLPVRPTADYTGYTLWSTRTKPNGSIVPTQIGSRDFPASAQLAAALPQVASGTLSFKNFYGPAVTPGDFVIIGTTADSSQEIAMVESISSSTMTVSRGMMDTVPREWATDTRLFFVSTEDVFFDSTERAAGESVTYRLATRTTADEMSYEDATARSLTLTDRAHLPLRPANVKVNGQAFGDFNAAGMSSFSITWANRNATSESLQALRWTESTVTPDTGQKTLVKILDYNFAEIWVSEEITGTSYTLPVARFGAFNTAWVQVVSIRDGDESLQGHAIRFINVGA</sequence>
<keyword evidence="3" id="KW-1185">Reference proteome</keyword>
<evidence type="ECO:0000313" key="3">
    <source>
        <dbReference type="Proteomes" id="UP000244224"/>
    </source>
</evidence>
<dbReference type="OrthoDB" id="5917852at2"/>
<name>A0A2T6AZ40_9RHOB</name>
<dbReference type="Pfam" id="PF13550">
    <property type="entry name" value="Phage-tail_3"/>
    <property type="match status" value="1"/>
</dbReference>
<accession>A0A2T6AZ40</accession>
<gene>
    <name evidence="2" type="ORF">C8N34_108179</name>
</gene>
<comment type="caution">
    <text evidence="2">The sequence shown here is derived from an EMBL/GenBank/DDBJ whole genome shotgun (WGS) entry which is preliminary data.</text>
</comment>
<evidence type="ECO:0000259" key="1">
    <source>
        <dbReference type="Pfam" id="PF13550"/>
    </source>
</evidence>
<dbReference type="AlphaFoldDB" id="A0A2T6AZ40"/>
<feature type="domain" description="Tip attachment protein J" evidence="1">
    <location>
        <begin position="250"/>
        <end position="405"/>
    </location>
</feature>
<reference evidence="2 3" key="1">
    <citation type="submission" date="2018-04" db="EMBL/GenBank/DDBJ databases">
        <title>Genomic Encyclopedia of Archaeal and Bacterial Type Strains, Phase II (KMG-II): from individual species to whole genera.</title>
        <authorList>
            <person name="Goeker M."/>
        </authorList>
    </citation>
    <scope>NUCLEOTIDE SEQUENCE [LARGE SCALE GENOMIC DNA]</scope>
    <source>
        <strain evidence="2 3">DSM 21823</strain>
    </source>
</reference>
<protein>
    <submittedName>
        <fullName evidence="2">Putative tail protein</fullName>
    </submittedName>
</protein>
<dbReference type="EMBL" id="QBKP01000008">
    <property type="protein sequence ID" value="PTX49069.1"/>
    <property type="molecule type" value="Genomic_DNA"/>
</dbReference>
<proteinExistence type="predicted"/>
<dbReference type="InterPro" id="IPR032876">
    <property type="entry name" value="J_dom"/>
</dbReference>
<organism evidence="2 3">
    <name type="scientific">Gemmobacter caeni</name>
    <dbReference type="NCBI Taxonomy" id="589035"/>
    <lineage>
        <taxon>Bacteria</taxon>
        <taxon>Pseudomonadati</taxon>
        <taxon>Pseudomonadota</taxon>
        <taxon>Alphaproteobacteria</taxon>
        <taxon>Rhodobacterales</taxon>
        <taxon>Paracoccaceae</taxon>
        <taxon>Gemmobacter</taxon>
    </lineage>
</organism>
<dbReference type="RefSeq" id="WP_108129339.1">
    <property type="nucleotide sequence ID" value="NZ_QBKP01000008.1"/>
</dbReference>
<evidence type="ECO:0000313" key="2">
    <source>
        <dbReference type="EMBL" id="PTX49069.1"/>
    </source>
</evidence>
<dbReference type="Proteomes" id="UP000244224">
    <property type="component" value="Unassembled WGS sequence"/>
</dbReference>